<evidence type="ECO:0000313" key="2">
    <source>
        <dbReference type="EMBL" id="MCS4557281.1"/>
    </source>
</evidence>
<keyword evidence="3" id="KW-1185">Reference proteome</keyword>
<evidence type="ECO:0000313" key="3">
    <source>
        <dbReference type="Proteomes" id="UP001201549"/>
    </source>
</evidence>
<feature type="chain" id="PRO_5046310691" description="Lipoprotein" evidence="1">
    <location>
        <begin position="24"/>
        <end position="99"/>
    </location>
</feature>
<feature type="signal peptide" evidence="1">
    <location>
        <begin position="1"/>
        <end position="23"/>
    </location>
</feature>
<reference evidence="3" key="2">
    <citation type="submission" date="2023-07" db="EMBL/GenBank/DDBJ databases">
        <title>Shewanella mangrovi sp. nov., an acetaldehyde- degrading bacterium isolated from mangrove sediment.</title>
        <authorList>
            <person name="Liu Y."/>
        </authorList>
    </citation>
    <scope>NUCLEOTIDE SEQUENCE [LARGE SCALE GENOMIC DNA]</scope>
    <source>
        <strain evidence="3">C32</strain>
    </source>
</reference>
<accession>A0ABT2FQ09</accession>
<dbReference type="RefSeq" id="WP_238896762.1">
    <property type="nucleotide sequence ID" value="NZ_JAKOGG010000008.1"/>
</dbReference>
<reference evidence="2 3" key="1">
    <citation type="submission" date="2022-02" db="EMBL/GenBank/DDBJ databases">
        <authorList>
            <person name="Zhuang L."/>
        </authorList>
    </citation>
    <scope>NUCLEOTIDE SEQUENCE [LARGE SCALE GENOMIC DNA]</scope>
    <source>
        <strain evidence="2 3">C32</strain>
    </source>
</reference>
<gene>
    <name evidence="2" type="ORF">L9G74_12575</name>
</gene>
<sequence>MNISTVRWLIPCFLLLGPLGCQAGAATDASSASPAAPVPPLTPCGNGAAHVDREKIYQSLVKQGVITEQMSKEAAEQQVMEYIKKRQQAYSKCLKRNKP</sequence>
<keyword evidence="1" id="KW-0732">Signal</keyword>
<proteinExistence type="predicted"/>
<dbReference type="Proteomes" id="UP001201549">
    <property type="component" value="Unassembled WGS sequence"/>
</dbReference>
<dbReference type="EMBL" id="JAKOGG010000008">
    <property type="protein sequence ID" value="MCS4557281.1"/>
    <property type="molecule type" value="Genomic_DNA"/>
</dbReference>
<evidence type="ECO:0000256" key="1">
    <source>
        <dbReference type="SAM" id="SignalP"/>
    </source>
</evidence>
<evidence type="ECO:0008006" key="4">
    <source>
        <dbReference type="Google" id="ProtNLM"/>
    </source>
</evidence>
<protein>
    <recommendedName>
        <fullName evidence="4">Lipoprotein</fullName>
    </recommendedName>
</protein>
<comment type="caution">
    <text evidence="2">The sequence shown here is derived from an EMBL/GenBank/DDBJ whole genome shotgun (WGS) entry which is preliminary data.</text>
</comment>
<name>A0ABT2FQ09_9GAMM</name>
<organism evidence="2 3">
    <name type="scientific">Shewanella electrica</name>
    <dbReference type="NCBI Taxonomy" id="515560"/>
    <lineage>
        <taxon>Bacteria</taxon>
        <taxon>Pseudomonadati</taxon>
        <taxon>Pseudomonadota</taxon>
        <taxon>Gammaproteobacteria</taxon>
        <taxon>Alteromonadales</taxon>
        <taxon>Shewanellaceae</taxon>
        <taxon>Shewanella</taxon>
    </lineage>
</organism>